<evidence type="ECO:0000313" key="3">
    <source>
        <dbReference type="Proteomes" id="UP000466785"/>
    </source>
</evidence>
<feature type="transmembrane region" description="Helical" evidence="1">
    <location>
        <begin position="72"/>
        <end position="89"/>
    </location>
</feature>
<reference evidence="2 3" key="1">
    <citation type="journal article" date="2019" name="Emerg. Microbes Infect.">
        <title>Comprehensive subspecies identification of 175 nontuberculous mycobacteria species based on 7547 genomic profiles.</title>
        <authorList>
            <person name="Matsumoto Y."/>
            <person name="Kinjo T."/>
            <person name="Motooka D."/>
            <person name="Nabeya D."/>
            <person name="Jung N."/>
            <person name="Uechi K."/>
            <person name="Horii T."/>
            <person name="Iida T."/>
            <person name="Fujita J."/>
            <person name="Nakamura S."/>
        </authorList>
    </citation>
    <scope>NUCLEOTIDE SEQUENCE [LARGE SCALE GENOMIC DNA]</scope>
    <source>
        <strain evidence="2 3">JCM 12603</strain>
    </source>
</reference>
<dbReference type="EMBL" id="AP022570">
    <property type="protein sequence ID" value="BBX50036.1"/>
    <property type="molecule type" value="Genomic_DNA"/>
</dbReference>
<dbReference type="AlphaFoldDB" id="A0A6N4V3J7"/>
<gene>
    <name evidence="2" type="ORF">MPOR_10620</name>
</gene>
<keyword evidence="1" id="KW-0472">Membrane</keyword>
<proteinExistence type="predicted"/>
<keyword evidence="3" id="KW-1185">Reference proteome</keyword>
<name>A0A6N4V3J7_9MYCO</name>
<protein>
    <submittedName>
        <fullName evidence="2">Membrane protein</fullName>
    </submittedName>
</protein>
<sequence length="92" mass="9834">MTEVGTESNSRGMTIAGIVLALTGLSHFVAPQLYEGLTKSAFPTNTRQHIYIDGGIETAVGLGLAVRKTRKVAVLGLLAYLLYMGVNVARNR</sequence>
<accession>A0A6N4V3J7</accession>
<keyword evidence="1" id="KW-0812">Transmembrane</keyword>
<keyword evidence="1" id="KW-1133">Transmembrane helix</keyword>
<feature type="transmembrane region" description="Helical" evidence="1">
    <location>
        <begin position="12"/>
        <end position="30"/>
    </location>
</feature>
<dbReference type="KEGG" id="mpof:MPOR_10620"/>
<evidence type="ECO:0000313" key="2">
    <source>
        <dbReference type="EMBL" id="BBX50036.1"/>
    </source>
</evidence>
<organism evidence="2 3">
    <name type="scientific">Mycolicibacterium poriferae</name>
    <dbReference type="NCBI Taxonomy" id="39694"/>
    <lineage>
        <taxon>Bacteria</taxon>
        <taxon>Bacillati</taxon>
        <taxon>Actinomycetota</taxon>
        <taxon>Actinomycetes</taxon>
        <taxon>Mycobacteriales</taxon>
        <taxon>Mycobacteriaceae</taxon>
        <taxon>Mycolicibacterium</taxon>
    </lineage>
</organism>
<evidence type="ECO:0000256" key="1">
    <source>
        <dbReference type="SAM" id="Phobius"/>
    </source>
</evidence>
<dbReference type="Proteomes" id="UP000466785">
    <property type="component" value="Chromosome"/>
</dbReference>